<proteinExistence type="predicted"/>
<reference evidence="2" key="1">
    <citation type="journal article" date="2022" name="Mol. Ecol. Resour.">
        <title>The genomes of chicory, endive, great burdock and yacon provide insights into Asteraceae palaeo-polyploidization history and plant inulin production.</title>
        <authorList>
            <person name="Fan W."/>
            <person name="Wang S."/>
            <person name="Wang H."/>
            <person name="Wang A."/>
            <person name="Jiang F."/>
            <person name="Liu H."/>
            <person name="Zhao H."/>
            <person name="Xu D."/>
            <person name="Zhang Y."/>
        </authorList>
    </citation>
    <scope>NUCLEOTIDE SEQUENCE [LARGE SCALE GENOMIC DNA]</scope>
    <source>
        <strain evidence="2">cv. Punajuju</strain>
    </source>
</reference>
<evidence type="ECO:0000313" key="2">
    <source>
        <dbReference type="Proteomes" id="UP001055811"/>
    </source>
</evidence>
<name>A0ACB9BKK1_CICIN</name>
<keyword evidence="2" id="KW-1185">Reference proteome</keyword>
<sequence length="684" mass="75450">MPTRSSSKLVNSIYATQIYLFFPFNQFPFSGLNSDFSSTMASLRRLLVFCLLLISPHILTQAQQPYIRKSSTNCGIRNASTSVLGYDCNGVNSTCQAYLTFRSQPPYNTVTSISTLLNANATELSQLNSVSETAAFGTGETVLVPTRCSCLGQFYQANATYVIQAGDTPFLIANNTFEGLSTCHAIQVERSDRTTNIYTGSKLTVPLRCACPTEKQAADGIRYLLSYLITWGQTVSGISAIFGVDTGVTLEANQLSERDSNIYPFTTLLVPLSDQPSRSQTIAPPPPPTTSSPPPPSPLTPATSSNDHKWVYMLVGVLGGVSLTSLIGFTVFWFCFHLKRKQIAPPVVSSASQSFEAIEKPGEKKLDVDEESEFMESLNSIAQSLKVYKFEELKSATQDFSPNCLIKGSVYKGTINGDLAAIKKMHGDVSKEIQLLNTIHHHNLIRLSGVCFNDSHWYLVYEFAVNGSLSDWIYHGEQNTNKSLNWIQRIQVALDVANGLDYLHSYTTPPYVYKNLESSNIVLDNEFRAKLINFELARSAEGQEGQFALTRHIVGTQGYMSPEYLENGMVSTKLDVYGLGVLMLEIVTGKHVSDLYEKVNKNLSEVLDDVLEKEDVDAIDFMDPNLQGNYPPQLAMSVIRLIDACLDKDPSARPDMNEVSQSLSRVLTTSQAVEVSVTIPVQGR</sequence>
<reference evidence="1 2" key="2">
    <citation type="journal article" date="2022" name="Mol. Ecol. Resour.">
        <title>The genomes of chicory, endive, great burdock and yacon provide insights into Asteraceae paleo-polyploidization history and plant inulin production.</title>
        <authorList>
            <person name="Fan W."/>
            <person name="Wang S."/>
            <person name="Wang H."/>
            <person name="Wang A."/>
            <person name="Jiang F."/>
            <person name="Liu H."/>
            <person name="Zhao H."/>
            <person name="Xu D."/>
            <person name="Zhang Y."/>
        </authorList>
    </citation>
    <scope>NUCLEOTIDE SEQUENCE [LARGE SCALE GENOMIC DNA]</scope>
    <source>
        <strain evidence="2">cv. Punajuju</strain>
        <tissue evidence="1">Leaves</tissue>
    </source>
</reference>
<dbReference type="EMBL" id="CM042014">
    <property type="protein sequence ID" value="KAI3722540.1"/>
    <property type="molecule type" value="Genomic_DNA"/>
</dbReference>
<evidence type="ECO:0000313" key="1">
    <source>
        <dbReference type="EMBL" id="KAI3722540.1"/>
    </source>
</evidence>
<protein>
    <submittedName>
        <fullName evidence="1">Uncharacterized protein</fullName>
    </submittedName>
</protein>
<organism evidence="1 2">
    <name type="scientific">Cichorium intybus</name>
    <name type="common">Chicory</name>
    <dbReference type="NCBI Taxonomy" id="13427"/>
    <lineage>
        <taxon>Eukaryota</taxon>
        <taxon>Viridiplantae</taxon>
        <taxon>Streptophyta</taxon>
        <taxon>Embryophyta</taxon>
        <taxon>Tracheophyta</taxon>
        <taxon>Spermatophyta</taxon>
        <taxon>Magnoliopsida</taxon>
        <taxon>eudicotyledons</taxon>
        <taxon>Gunneridae</taxon>
        <taxon>Pentapetalae</taxon>
        <taxon>asterids</taxon>
        <taxon>campanulids</taxon>
        <taxon>Asterales</taxon>
        <taxon>Asteraceae</taxon>
        <taxon>Cichorioideae</taxon>
        <taxon>Cichorieae</taxon>
        <taxon>Cichoriinae</taxon>
        <taxon>Cichorium</taxon>
    </lineage>
</organism>
<dbReference type="Proteomes" id="UP001055811">
    <property type="component" value="Linkage Group LG06"/>
</dbReference>
<accession>A0ACB9BKK1</accession>
<comment type="caution">
    <text evidence="1">The sequence shown here is derived from an EMBL/GenBank/DDBJ whole genome shotgun (WGS) entry which is preliminary data.</text>
</comment>
<gene>
    <name evidence="1" type="ORF">L2E82_33579</name>
</gene>